<dbReference type="InterPro" id="IPR034466">
    <property type="entry name" value="Methyltransferase_Class_B"/>
</dbReference>
<dbReference type="EMBL" id="UINC01062019">
    <property type="protein sequence ID" value="SVB88210.1"/>
    <property type="molecule type" value="Genomic_DNA"/>
</dbReference>
<gene>
    <name evidence="8" type="ORF">METZ01_LOCUS241064</name>
</gene>
<evidence type="ECO:0000259" key="6">
    <source>
        <dbReference type="PROSITE" id="PS51332"/>
    </source>
</evidence>
<dbReference type="GO" id="GO:0031419">
    <property type="term" value="F:cobalamin binding"/>
    <property type="evidence" value="ECO:0007669"/>
    <property type="project" value="InterPro"/>
</dbReference>
<dbReference type="SFLD" id="SFLDS00029">
    <property type="entry name" value="Radical_SAM"/>
    <property type="match status" value="1"/>
</dbReference>
<dbReference type="PANTHER" id="PTHR43409">
    <property type="entry name" value="ANAEROBIC MAGNESIUM-PROTOPORPHYRIN IX MONOMETHYL ESTER CYCLASE-RELATED"/>
    <property type="match status" value="1"/>
</dbReference>
<dbReference type="InterPro" id="IPR051198">
    <property type="entry name" value="BchE-like"/>
</dbReference>
<dbReference type="SFLD" id="SFLDG01123">
    <property type="entry name" value="methyltransferase_(Class_B)"/>
    <property type="match status" value="1"/>
</dbReference>
<dbReference type="Pfam" id="PF04055">
    <property type="entry name" value="Radical_SAM"/>
    <property type="match status" value="1"/>
</dbReference>
<dbReference type="CDD" id="cd01335">
    <property type="entry name" value="Radical_SAM"/>
    <property type="match status" value="1"/>
</dbReference>
<comment type="cofactor">
    <cofactor evidence="1">
        <name>[4Fe-4S] cluster</name>
        <dbReference type="ChEBI" id="CHEBI:49883"/>
    </cofactor>
</comment>
<dbReference type="SUPFAM" id="SSF102114">
    <property type="entry name" value="Radical SAM enzymes"/>
    <property type="match status" value="1"/>
</dbReference>
<feature type="domain" description="B12-binding" evidence="6">
    <location>
        <begin position="3"/>
        <end position="133"/>
    </location>
</feature>
<dbReference type="Gene3D" id="3.80.30.20">
    <property type="entry name" value="tm_1862 like domain"/>
    <property type="match status" value="1"/>
</dbReference>
<feature type="domain" description="Radical SAM core" evidence="7">
    <location>
        <begin position="167"/>
        <end position="343"/>
    </location>
</feature>
<dbReference type="InterPro" id="IPR023404">
    <property type="entry name" value="rSAM_horseshoe"/>
</dbReference>
<dbReference type="SFLD" id="SFLDG01082">
    <property type="entry name" value="B12-binding_domain_containing"/>
    <property type="match status" value="1"/>
</dbReference>
<evidence type="ECO:0000313" key="8">
    <source>
        <dbReference type="EMBL" id="SVB88210.1"/>
    </source>
</evidence>
<accession>A0A382HLM6</accession>
<dbReference type="GO" id="GO:0051539">
    <property type="term" value="F:4 iron, 4 sulfur cluster binding"/>
    <property type="evidence" value="ECO:0007669"/>
    <property type="project" value="UniProtKB-KW"/>
</dbReference>
<name>A0A382HLM6_9ZZZZ</name>
<dbReference type="GO" id="GO:0003824">
    <property type="term" value="F:catalytic activity"/>
    <property type="evidence" value="ECO:0007669"/>
    <property type="project" value="InterPro"/>
</dbReference>
<organism evidence="8">
    <name type="scientific">marine metagenome</name>
    <dbReference type="NCBI Taxonomy" id="408172"/>
    <lineage>
        <taxon>unclassified sequences</taxon>
        <taxon>metagenomes</taxon>
        <taxon>ecological metagenomes</taxon>
    </lineage>
</organism>
<dbReference type="Pfam" id="PF02310">
    <property type="entry name" value="B12-binding"/>
    <property type="match status" value="1"/>
</dbReference>
<evidence type="ECO:0000256" key="3">
    <source>
        <dbReference type="ARBA" id="ARBA00022723"/>
    </source>
</evidence>
<reference evidence="8" key="1">
    <citation type="submission" date="2018-05" db="EMBL/GenBank/DDBJ databases">
        <authorList>
            <person name="Lanie J.A."/>
            <person name="Ng W.-L."/>
            <person name="Kazmierczak K.M."/>
            <person name="Andrzejewski T.M."/>
            <person name="Davidsen T.M."/>
            <person name="Wayne K.J."/>
            <person name="Tettelin H."/>
            <person name="Glass J.I."/>
            <person name="Rusch D."/>
            <person name="Podicherti R."/>
            <person name="Tsui H.-C.T."/>
            <person name="Winkler M.E."/>
        </authorList>
    </citation>
    <scope>NUCLEOTIDE SEQUENCE</scope>
</reference>
<dbReference type="AlphaFoldDB" id="A0A382HLM6"/>
<dbReference type="PROSITE" id="PS51332">
    <property type="entry name" value="B12_BINDING"/>
    <property type="match status" value="1"/>
</dbReference>
<keyword evidence="3" id="KW-0479">Metal-binding</keyword>
<evidence type="ECO:0000256" key="4">
    <source>
        <dbReference type="ARBA" id="ARBA00023004"/>
    </source>
</evidence>
<dbReference type="GO" id="GO:0046872">
    <property type="term" value="F:metal ion binding"/>
    <property type="evidence" value="ECO:0007669"/>
    <property type="project" value="UniProtKB-KW"/>
</dbReference>
<dbReference type="PROSITE" id="PS51918">
    <property type="entry name" value="RADICAL_SAM"/>
    <property type="match status" value="1"/>
</dbReference>
<keyword evidence="4" id="KW-0408">Iron</keyword>
<evidence type="ECO:0000259" key="7">
    <source>
        <dbReference type="PROSITE" id="PS51918"/>
    </source>
</evidence>
<evidence type="ECO:0000256" key="5">
    <source>
        <dbReference type="ARBA" id="ARBA00023014"/>
    </source>
</evidence>
<keyword evidence="2" id="KW-0949">S-adenosyl-L-methionine</keyword>
<dbReference type="InterPro" id="IPR007197">
    <property type="entry name" value="rSAM"/>
</dbReference>
<feature type="non-terminal residue" evidence="8">
    <location>
        <position position="343"/>
    </location>
</feature>
<proteinExistence type="predicted"/>
<dbReference type="SMART" id="SM00729">
    <property type="entry name" value="Elp3"/>
    <property type="match status" value="1"/>
</dbReference>
<dbReference type="InterPro" id="IPR006158">
    <property type="entry name" value="Cobalamin-bd"/>
</dbReference>
<evidence type="ECO:0000256" key="1">
    <source>
        <dbReference type="ARBA" id="ARBA00001966"/>
    </source>
</evidence>
<keyword evidence="5" id="KW-0411">Iron-sulfur</keyword>
<dbReference type="InterPro" id="IPR006638">
    <property type="entry name" value="Elp3/MiaA/NifB-like_rSAM"/>
</dbReference>
<evidence type="ECO:0000256" key="2">
    <source>
        <dbReference type="ARBA" id="ARBA00022691"/>
    </source>
</evidence>
<dbReference type="InterPro" id="IPR058240">
    <property type="entry name" value="rSAM_sf"/>
</dbReference>
<sequence>MEKVIIVNPDAKMDAKQFAYAPLGPLYIAAVLERDGFECELWDLREDYNSYDNPPKGDIYCITAVTPQIDDMKEVARNIKKKYGDKAYTILGGPHATWLPDDCVDDFDCVVQDEAESIITKICTEKPKGLQRGDRIVDLDTIPHPARHLLPDHRAASTDLWGGYNYESDVIGATLMTSRGCPFACAFCANLQQKTRFRSAENVIEEIELMIDKYDCKHFRFLDDNVIIDKKRFQKLASKLHDLDIRFRCSISSVLVSDEYMELLYYAGCREVGIGFESADDDILELNNKAGNATTDMHRKAVKLIQKWGIQAKVYIITGLPGETDESIEAVKKFIEDVKPDKW</sequence>
<protein>
    <submittedName>
        <fullName evidence="8">Uncharacterized protein</fullName>
    </submittedName>
</protein>
<dbReference type="Gene3D" id="3.40.50.280">
    <property type="entry name" value="Cobalamin-binding domain"/>
    <property type="match status" value="1"/>
</dbReference>